<protein>
    <submittedName>
        <fullName evidence="2">Uncharacterized protein</fullName>
    </submittedName>
</protein>
<gene>
    <name evidence="2" type="primary">RvY_07320-1</name>
    <name evidence="2" type="synonym">RvY_07320.1</name>
    <name evidence="2" type="ORF">RvY_07320</name>
</gene>
<feature type="region of interest" description="Disordered" evidence="1">
    <location>
        <begin position="1"/>
        <end position="20"/>
    </location>
</feature>
<proteinExistence type="predicted"/>
<feature type="compositionally biased region" description="Basic and acidic residues" evidence="1">
    <location>
        <begin position="128"/>
        <end position="142"/>
    </location>
</feature>
<feature type="compositionally biased region" description="Polar residues" evidence="1">
    <location>
        <begin position="1"/>
        <end position="13"/>
    </location>
</feature>
<dbReference type="EMBL" id="BDGG01000003">
    <property type="protein sequence ID" value="GAU95754.1"/>
    <property type="molecule type" value="Genomic_DNA"/>
</dbReference>
<dbReference type="AlphaFoldDB" id="A0A1D1V1Q3"/>
<feature type="region of interest" description="Disordered" evidence="1">
    <location>
        <begin position="105"/>
        <end position="142"/>
    </location>
</feature>
<evidence type="ECO:0000256" key="1">
    <source>
        <dbReference type="SAM" id="MobiDB-lite"/>
    </source>
</evidence>
<dbReference type="Proteomes" id="UP000186922">
    <property type="component" value="Unassembled WGS sequence"/>
</dbReference>
<organism evidence="2 3">
    <name type="scientific">Ramazzottius varieornatus</name>
    <name type="common">Water bear</name>
    <name type="synonym">Tardigrade</name>
    <dbReference type="NCBI Taxonomy" id="947166"/>
    <lineage>
        <taxon>Eukaryota</taxon>
        <taxon>Metazoa</taxon>
        <taxon>Ecdysozoa</taxon>
        <taxon>Tardigrada</taxon>
        <taxon>Eutardigrada</taxon>
        <taxon>Parachela</taxon>
        <taxon>Hypsibioidea</taxon>
        <taxon>Ramazzottiidae</taxon>
        <taxon>Ramazzottius</taxon>
    </lineage>
</organism>
<reference evidence="2 3" key="1">
    <citation type="journal article" date="2016" name="Nat. Commun.">
        <title>Extremotolerant tardigrade genome and improved radiotolerance of human cultured cells by tardigrade-unique protein.</title>
        <authorList>
            <person name="Hashimoto T."/>
            <person name="Horikawa D.D."/>
            <person name="Saito Y."/>
            <person name="Kuwahara H."/>
            <person name="Kozuka-Hata H."/>
            <person name="Shin-I T."/>
            <person name="Minakuchi Y."/>
            <person name="Ohishi K."/>
            <person name="Motoyama A."/>
            <person name="Aizu T."/>
            <person name="Enomoto A."/>
            <person name="Kondo K."/>
            <person name="Tanaka S."/>
            <person name="Hara Y."/>
            <person name="Koshikawa S."/>
            <person name="Sagara H."/>
            <person name="Miura T."/>
            <person name="Yokobori S."/>
            <person name="Miyagawa K."/>
            <person name="Suzuki Y."/>
            <person name="Kubo T."/>
            <person name="Oyama M."/>
            <person name="Kohara Y."/>
            <person name="Fujiyama A."/>
            <person name="Arakawa K."/>
            <person name="Katayama T."/>
            <person name="Toyoda A."/>
            <person name="Kunieda T."/>
        </authorList>
    </citation>
    <scope>NUCLEOTIDE SEQUENCE [LARGE SCALE GENOMIC DNA]</scope>
    <source>
        <strain evidence="2 3">YOKOZUNA-1</strain>
    </source>
</reference>
<sequence length="177" mass="19854">MHRGSTSRPTSTRAPLHKSSHIVTYTPVEEPIVKDSLPSNWKEQHKKRQAHLLHVMEERERNMEILGTARSITQAAASILEADLDHLSTDTTTFVVVKPDSRPSVSSTTTFVLKRPLSPAVEPDEPTDEKPAKRKSNIDHQQRREAEIGILKDWIRTQLPATVAGGEMIIVTSVRCH</sequence>
<evidence type="ECO:0000313" key="2">
    <source>
        <dbReference type="EMBL" id="GAU95754.1"/>
    </source>
</evidence>
<evidence type="ECO:0000313" key="3">
    <source>
        <dbReference type="Proteomes" id="UP000186922"/>
    </source>
</evidence>
<keyword evidence="3" id="KW-1185">Reference proteome</keyword>
<accession>A0A1D1V1Q3</accession>
<comment type="caution">
    <text evidence="2">The sequence shown here is derived from an EMBL/GenBank/DDBJ whole genome shotgun (WGS) entry which is preliminary data.</text>
</comment>
<name>A0A1D1V1Q3_RAMVA</name>